<sequence>MSDTKKTQHRNFEGEVVSVAENKTIHVIVKTTKMHPKYRKQYVVSRKFAVHDEHSRAKLGNLVTFVECRPISKTKKWTLVNIIK</sequence>
<dbReference type="AlphaFoldDB" id="A0A2H0TZ12"/>
<dbReference type="PRINTS" id="PR00973">
    <property type="entry name" value="RIBOSOMALS17"/>
</dbReference>
<dbReference type="Proteomes" id="UP000230852">
    <property type="component" value="Unassembled WGS sequence"/>
</dbReference>
<dbReference type="InterPro" id="IPR019984">
    <property type="entry name" value="Ribosomal_uS17_bact/chlr"/>
</dbReference>
<keyword evidence="5 6" id="KW-0687">Ribonucleoprotein</keyword>
<keyword evidence="2 6" id="KW-0699">rRNA-binding</keyword>
<comment type="caution">
    <text evidence="7">The sequence shown here is derived from an EMBL/GenBank/DDBJ whole genome shotgun (WGS) entry which is preliminary data.</text>
</comment>
<name>A0A2H0TZ12_9BACT</name>
<evidence type="ECO:0000256" key="4">
    <source>
        <dbReference type="ARBA" id="ARBA00022980"/>
    </source>
</evidence>
<dbReference type="GO" id="GO:0003735">
    <property type="term" value="F:structural constituent of ribosome"/>
    <property type="evidence" value="ECO:0007669"/>
    <property type="project" value="InterPro"/>
</dbReference>
<dbReference type="NCBIfam" id="NF004123">
    <property type="entry name" value="PRK05610.1"/>
    <property type="match status" value="1"/>
</dbReference>
<organism evidence="7 8">
    <name type="scientific">Candidatus Magasanikbacteria bacterium CG10_big_fil_rev_8_21_14_0_10_36_16</name>
    <dbReference type="NCBI Taxonomy" id="1974645"/>
    <lineage>
        <taxon>Bacteria</taxon>
        <taxon>Candidatus Magasanikiibacteriota</taxon>
    </lineage>
</organism>
<dbReference type="GO" id="GO:0006412">
    <property type="term" value="P:translation"/>
    <property type="evidence" value="ECO:0007669"/>
    <property type="project" value="UniProtKB-UniRule"/>
</dbReference>
<comment type="subunit">
    <text evidence="6">Part of the 30S ribosomal subunit.</text>
</comment>
<dbReference type="HAMAP" id="MF_01345_B">
    <property type="entry name" value="Ribosomal_uS17_B"/>
    <property type="match status" value="1"/>
</dbReference>
<evidence type="ECO:0000256" key="3">
    <source>
        <dbReference type="ARBA" id="ARBA00022884"/>
    </source>
</evidence>
<dbReference type="CDD" id="cd00364">
    <property type="entry name" value="Ribosomal_uS17"/>
    <property type="match status" value="1"/>
</dbReference>
<evidence type="ECO:0000256" key="5">
    <source>
        <dbReference type="ARBA" id="ARBA00023274"/>
    </source>
</evidence>
<keyword evidence="3 6" id="KW-0694">RNA-binding</keyword>
<dbReference type="PANTHER" id="PTHR10744">
    <property type="entry name" value="40S RIBOSOMAL PROTEIN S11 FAMILY MEMBER"/>
    <property type="match status" value="1"/>
</dbReference>
<reference evidence="8" key="1">
    <citation type="submission" date="2017-09" db="EMBL/GenBank/DDBJ databases">
        <title>Depth-based differentiation of microbial function through sediment-hosted aquifers and enrichment of novel symbionts in the deep terrestrial subsurface.</title>
        <authorList>
            <person name="Probst A.J."/>
            <person name="Ladd B."/>
            <person name="Jarett J.K."/>
            <person name="Geller-Mcgrath D.E."/>
            <person name="Sieber C.M.K."/>
            <person name="Emerson J.B."/>
            <person name="Anantharaman K."/>
            <person name="Thomas B.C."/>
            <person name="Malmstrom R."/>
            <person name="Stieglmeier M."/>
            <person name="Klingl A."/>
            <person name="Woyke T."/>
            <person name="Ryan C.M."/>
            <person name="Banfield J.F."/>
        </authorList>
    </citation>
    <scope>NUCLEOTIDE SEQUENCE [LARGE SCALE GENOMIC DNA]</scope>
</reference>
<comment type="function">
    <text evidence="6">One of the primary rRNA binding proteins, it binds specifically to the 5'-end of 16S ribosomal RNA.</text>
</comment>
<evidence type="ECO:0000256" key="1">
    <source>
        <dbReference type="ARBA" id="ARBA00010254"/>
    </source>
</evidence>
<dbReference type="GO" id="GO:0019843">
    <property type="term" value="F:rRNA binding"/>
    <property type="evidence" value="ECO:0007669"/>
    <property type="project" value="UniProtKB-UniRule"/>
</dbReference>
<dbReference type="GO" id="GO:0022627">
    <property type="term" value="C:cytosolic small ribosomal subunit"/>
    <property type="evidence" value="ECO:0007669"/>
    <property type="project" value="TreeGrafter"/>
</dbReference>
<evidence type="ECO:0000256" key="6">
    <source>
        <dbReference type="HAMAP-Rule" id="MF_01345"/>
    </source>
</evidence>
<evidence type="ECO:0000313" key="7">
    <source>
        <dbReference type="EMBL" id="PIR78475.1"/>
    </source>
</evidence>
<dbReference type="Pfam" id="PF00366">
    <property type="entry name" value="Ribosomal_S17"/>
    <property type="match status" value="1"/>
</dbReference>
<dbReference type="InterPro" id="IPR000266">
    <property type="entry name" value="Ribosomal_uS17"/>
</dbReference>
<dbReference type="InterPro" id="IPR012340">
    <property type="entry name" value="NA-bd_OB-fold"/>
</dbReference>
<dbReference type="Gene3D" id="2.40.50.140">
    <property type="entry name" value="Nucleic acid-binding proteins"/>
    <property type="match status" value="1"/>
</dbReference>
<protein>
    <recommendedName>
        <fullName evidence="6">Small ribosomal subunit protein uS17</fullName>
    </recommendedName>
</protein>
<evidence type="ECO:0000313" key="8">
    <source>
        <dbReference type="Proteomes" id="UP000230852"/>
    </source>
</evidence>
<gene>
    <name evidence="6" type="primary">rpsQ</name>
    <name evidence="7" type="ORF">COU28_01405</name>
</gene>
<comment type="similarity">
    <text evidence="1 6">Belongs to the universal ribosomal protein uS17 family.</text>
</comment>
<evidence type="ECO:0000256" key="2">
    <source>
        <dbReference type="ARBA" id="ARBA00022730"/>
    </source>
</evidence>
<keyword evidence="4 6" id="KW-0689">Ribosomal protein</keyword>
<dbReference type="PANTHER" id="PTHR10744:SF1">
    <property type="entry name" value="SMALL RIBOSOMAL SUBUNIT PROTEIN US17M"/>
    <property type="match status" value="1"/>
</dbReference>
<proteinExistence type="inferred from homology"/>
<dbReference type="EMBL" id="PFBU01000025">
    <property type="protein sequence ID" value="PIR78475.1"/>
    <property type="molecule type" value="Genomic_DNA"/>
</dbReference>
<dbReference type="SUPFAM" id="SSF50249">
    <property type="entry name" value="Nucleic acid-binding proteins"/>
    <property type="match status" value="1"/>
</dbReference>
<accession>A0A2H0TZ12</accession>